<dbReference type="PANTHER" id="PTHR33293">
    <property type="entry name" value="INSERTION ELEMENT IS1 1 PROTEIN INSB-RELATED"/>
    <property type="match status" value="1"/>
</dbReference>
<keyword evidence="3" id="KW-1185">Reference proteome</keyword>
<evidence type="ECO:0008006" key="4">
    <source>
        <dbReference type="Google" id="ProtNLM"/>
    </source>
</evidence>
<dbReference type="AlphaFoldDB" id="A0A174B249"/>
<dbReference type="RefSeq" id="WP_055253619.1">
    <property type="nucleotide sequence ID" value="NZ_CABHIH010000001.1"/>
</dbReference>
<evidence type="ECO:0000313" key="3">
    <source>
        <dbReference type="Proteomes" id="UP000092714"/>
    </source>
</evidence>
<evidence type="ECO:0000313" key="2">
    <source>
        <dbReference type="EMBL" id="OBY12373.1"/>
    </source>
</evidence>
<protein>
    <recommendedName>
        <fullName evidence="4">Transposase</fullName>
    </recommendedName>
</protein>
<comment type="caution">
    <text evidence="2">The sequence shown here is derived from an EMBL/GenBank/DDBJ whole genome shotgun (WGS) entry which is preliminary data.</text>
</comment>
<keyword evidence="1" id="KW-0472">Membrane</keyword>
<dbReference type="OrthoDB" id="15023at2"/>
<name>A0A174B249_9CLOT</name>
<dbReference type="PANTHER" id="PTHR33293:SF1">
    <property type="entry name" value="INSERTION ELEMENT IS1 1 PROTEIN INSB-RELATED"/>
    <property type="match status" value="1"/>
</dbReference>
<accession>A0A174B249</accession>
<keyword evidence="1" id="KW-1133">Transmembrane helix</keyword>
<organism evidence="2 3">
    <name type="scientific">Clostridium paraputrificum</name>
    <dbReference type="NCBI Taxonomy" id="29363"/>
    <lineage>
        <taxon>Bacteria</taxon>
        <taxon>Bacillati</taxon>
        <taxon>Bacillota</taxon>
        <taxon>Clostridia</taxon>
        <taxon>Eubacteriales</taxon>
        <taxon>Clostridiaceae</taxon>
        <taxon>Clostridium</taxon>
    </lineage>
</organism>
<feature type="transmembrane region" description="Helical" evidence="1">
    <location>
        <begin position="252"/>
        <end position="272"/>
    </location>
</feature>
<dbReference type="eggNOG" id="COG3677">
    <property type="taxonomic scope" value="Bacteria"/>
</dbReference>
<proteinExistence type="predicted"/>
<gene>
    <name evidence="2" type="ORF">CP373A1_01905</name>
</gene>
<reference evidence="2 3" key="1">
    <citation type="submission" date="2016-06" db="EMBL/GenBank/DDBJ databases">
        <authorList>
            <person name="Kjaerup R.B."/>
            <person name="Dalgaard T.S."/>
            <person name="Juul-Madsen H.R."/>
        </authorList>
    </citation>
    <scope>NUCLEOTIDE SEQUENCE [LARGE SCALE GENOMIC DNA]</scope>
    <source>
        <strain evidence="2 3">373-A1</strain>
    </source>
</reference>
<dbReference type="InterPro" id="IPR051354">
    <property type="entry name" value="Transposase_27_IS1"/>
</dbReference>
<sequence>MIKYDLNLRNLEIHLNKIFDIDLYRSIRITECPHCRSENIIKFGYYKNVQRYRCKECGKTFSNKTNTSFYYSKKNSETWIKYIELMLKRKTLDECSKELGISLPTAFYWRHKILFSLAKVKEAEKLENNIHISKILIKENFKGKRQIRNKERKNVWNVIAMDSGENIISRPISIGIWNIENFNKLFYEKIDKDAYINAYLDRYLDVIAKKHNGSDKSRINIELSEVLKNYNKTFKNFLKGYRGVATKYLVHYLYLVNIFVITFEISSLDLIYSLNIYDSYIKENEIKNLKAV</sequence>
<evidence type="ECO:0000256" key="1">
    <source>
        <dbReference type="SAM" id="Phobius"/>
    </source>
</evidence>
<dbReference type="Proteomes" id="UP000092714">
    <property type="component" value="Unassembled WGS sequence"/>
</dbReference>
<keyword evidence="1" id="KW-0812">Transmembrane</keyword>
<dbReference type="EMBL" id="MAPZ01000009">
    <property type="protein sequence ID" value="OBY12373.1"/>
    <property type="molecule type" value="Genomic_DNA"/>
</dbReference>